<comment type="caution">
    <text evidence="2">The sequence shown here is derived from an EMBL/GenBank/DDBJ whole genome shotgun (WGS) entry which is preliminary data.</text>
</comment>
<dbReference type="SUPFAM" id="SSF52540">
    <property type="entry name" value="P-loop containing nucleoside triphosphate hydrolases"/>
    <property type="match status" value="1"/>
</dbReference>
<evidence type="ECO:0000313" key="3">
    <source>
        <dbReference type="Proteomes" id="UP000249393"/>
    </source>
</evidence>
<dbReference type="Pfam" id="PF12532">
    <property type="entry name" value="DUF3732"/>
    <property type="match status" value="1"/>
</dbReference>
<evidence type="ECO:0000256" key="1">
    <source>
        <dbReference type="SAM" id="Coils"/>
    </source>
</evidence>
<dbReference type="AlphaFoldDB" id="A0A2W5V8B7"/>
<proteinExistence type="predicted"/>
<sequence>MKLFINAVIIWPEDVNLEPRVLTFRTDKVSIVSGLSGTGKSSIVDIINYVLGSGTCSIPVGHIRDLASWYGLEIETAVGRMRIARPKPAARQVSDDIWLQQGQDVEAALPRRPRANHNVARLKAMFDDMSGLSNLDLLPEGEMNRASFRDMASFNLLPQHIVANPYTLLFKADSSAHRNKLQHVLPLAMGIVTNEDLVRTHQMRLLREQLRKAEGELKTRRDAIDRWKATARGAFFRAQELGLLAPGEPPESTQLLIDILRQVVAAGGNAVGTVGRTSAAVDRLQKIQVQEDELDRKIAGQKRRLRKLKSLAGTVRAYDAVLIEQDASVLGVGWFKHATHGESCILCGSETEVAKLALAELDQPIAELATLQASSASARPMVDRDMIEIQESLLHDERELLALQQTRKVFEVEVDNEAGRSRRLEEVYKFIGSTQEGLRLLGEVEGDGDLVKRVEDLRKQLSALATLANESERLNRAARAHGKISGYIPKFINAMGVAGAEGKPILDEKELNLRFEREGSSRSDVLWEIGSGENWMAYHLAALLALHGVFLDRGAENPVPTFLVIDQPSQVYFPSDTFEAIVRGEEPPPTPTKRGRRRHLTDLESTKRIFSSLARAQSAFHGQLQIIVLDHADRHAWGDFDGIEGVANWRGDEDFLIPAHWIPDEDEGSLGDEEPKDS</sequence>
<gene>
    <name evidence="2" type="ORF">DI526_15020</name>
</gene>
<organism evidence="2 3">
    <name type="scientific">Caulobacter segnis</name>
    <dbReference type="NCBI Taxonomy" id="88688"/>
    <lineage>
        <taxon>Bacteria</taxon>
        <taxon>Pseudomonadati</taxon>
        <taxon>Pseudomonadota</taxon>
        <taxon>Alphaproteobacteria</taxon>
        <taxon>Caulobacterales</taxon>
        <taxon>Caulobacteraceae</taxon>
        <taxon>Caulobacter</taxon>
    </lineage>
</organism>
<name>A0A2W5V8B7_9CAUL</name>
<accession>A0A2W5V8B7</accession>
<protein>
    <submittedName>
        <fullName evidence="2">DUF3732 domain-containing protein</fullName>
    </submittedName>
</protein>
<reference evidence="2 3" key="1">
    <citation type="submission" date="2017-08" db="EMBL/GenBank/DDBJ databases">
        <title>Infants hospitalized years apart are colonized by the same room-sourced microbial strains.</title>
        <authorList>
            <person name="Brooks B."/>
            <person name="Olm M.R."/>
            <person name="Firek B.A."/>
            <person name="Baker R."/>
            <person name="Thomas B.C."/>
            <person name="Morowitz M.J."/>
            <person name="Banfield J.F."/>
        </authorList>
    </citation>
    <scope>NUCLEOTIDE SEQUENCE [LARGE SCALE GENOMIC DNA]</scope>
    <source>
        <strain evidence="2">S2_003_000_R2_4</strain>
    </source>
</reference>
<evidence type="ECO:0000313" key="2">
    <source>
        <dbReference type="EMBL" id="PZR32926.1"/>
    </source>
</evidence>
<dbReference type="InterPro" id="IPR022205">
    <property type="entry name" value="DUF3732"/>
</dbReference>
<dbReference type="EMBL" id="QFQZ01000050">
    <property type="protein sequence ID" value="PZR32926.1"/>
    <property type="molecule type" value="Genomic_DNA"/>
</dbReference>
<dbReference type="InterPro" id="IPR027417">
    <property type="entry name" value="P-loop_NTPase"/>
</dbReference>
<dbReference type="RefSeq" id="WP_304279628.1">
    <property type="nucleotide sequence ID" value="NZ_QFQZ01000050.1"/>
</dbReference>
<keyword evidence="1" id="KW-0175">Coiled coil</keyword>
<dbReference type="Proteomes" id="UP000249393">
    <property type="component" value="Unassembled WGS sequence"/>
</dbReference>
<feature type="coiled-coil region" evidence="1">
    <location>
        <begin position="284"/>
        <end position="311"/>
    </location>
</feature>